<protein>
    <recommendedName>
        <fullName evidence="2">SUF system FeS cluster assembly SufBD core domain-containing protein</fullName>
    </recommendedName>
</protein>
<dbReference type="Proteomes" id="UP000177614">
    <property type="component" value="Unassembled WGS sequence"/>
</dbReference>
<dbReference type="Pfam" id="PF01458">
    <property type="entry name" value="SUFBD_core"/>
    <property type="match status" value="1"/>
</dbReference>
<dbReference type="InterPro" id="IPR037284">
    <property type="entry name" value="SUF_FeS_clus_asmbl_SufBD_sf"/>
</dbReference>
<dbReference type="PANTHER" id="PTHR30508">
    <property type="entry name" value="FES CLUSTER ASSEMBLY PROTEIN SUF"/>
    <property type="match status" value="1"/>
</dbReference>
<evidence type="ECO:0000313" key="3">
    <source>
        <dbReference type="EMBL" id="OGC81578.1"/>
    </source>
</evidence>
<evidence type="ECO:0000313" key="4">
    <source>
        <dbReference type="Proteomes" id="UP000177614"/>
    </source>
</evidence>
<comment type="similarity">
    <text evidence="1">Belongs to the iron-sulfur cluster assembly SufBD family.</text>
</comment>
<name>A0A1F4XIZ4_9BACT</name>
<proteinExistence type="inferred from homology"/>
<dbReference type="InterPro" id="IPR000825">
    <property type="entry name" value="SUF_FeS_clus_asmbl_SufBD_core"/>
</dbReference>
<dbReference type="AlphaFoldDB" id="A0A1F4XIZ4"/>
<reference evidence="3 4" key="1">
    <citation type="journal article" date="2016" name="Nat. Commun.">
        <title>Thousands of microbial genomes shed light on interconnected biogeochemical processes in an aquifer system.</title>
        <authorList>
            <person name="Anantharaman K."/>
            <person name="Brown C.T."/>
            <person name="Hug L.A."/>
            <person name="Sharon I."/>
            <person name="Castelle C.J."/>
            <person name="Probst A.J."/>
            <person name="Thomas B.C."/>
            <person name="Singh A."/>
            <person name="Wilkins M.J."/>
            <person name="Karaoz U."/>
            <person name="Brodie E.L."/>
            <person name="Williams K.H."/>
            <person name="Hubbard S.S."/>
            <person name="Banfield J.F."/>
        </authorList>
    </citation>
    <scope>NUCLEOTIDE SEQUENCE [LARGE SCALE GENOMIC DNA]</scope>
</reference>
<dbReference type="PANTHER" id="PTHR30508:SF1">
    <property type="entry name" value="UPF0051 PROTEIN ABCI8, CHLOROPLASTIC-RELATED"/>
    <property type="match status" value="1"/>
</dbReference>
<dbReference type="STRING" id="1817814.A2V81_04845"/>
<dbReference type="InterPro" id="IPR055346">
    <property type="entry name" value="Fe-S_cluster_assembly_SufBD"/>
</dbReference>
<organism evidence="3 4">
    <name type="scientific">Candidatus Abawacabacteria bacterium RBG_16_42_10</name>
    <dbReference type="NCBI Taxonomy" id="1817814"/>
    <lineage>
        <taxon>Bacteria</taxon>
        <taxon>Candidatus Abawacaibacteriota</taxon>
    </lineage>
</organism>
<evidence type="ECO:0000259" key="2">
    <source>
        <dbReference type="Pfam" id="PF01458"/>
    </source>
</evidence>
<dbReference type="GO" id="GO:0016226">
    <property type="term" value="P:iron-sulfur cluster assembly"/>
    <property type="evidence" value="ECO:0007669"/>
    <property type="project" value="InterPro"/>
</dbReference>
<dbReference type="SUPFAM" id="SSF101960">
    <property type="entry name" value="Stabilizer of iron transporter SufD"/>
    <property type="match status" value="1"/>
</dbReference>
<gene>
    <name evidence="3" type="ORF">A2V81_04845</name>
</gene>
<feature type="domain" description="SUF system FeS cluster assembly SufBD core" evidence="2">
    <location>
        <begin position="137"/>
        <end position="365"/>
    </location>
</feature>
<comment type="caution">
    <text evidence="3">The sequence shown here is derived from an EMBL/GenBank/DDBJ whole genome shotgun (WGS) entry which is preliminary data.</text>
</comment>
<dbReference type="EMBL" id="MEWR01000023">
    <property type="protein sequence ID" value="OGC81578.1"/>
    <property type="molecule type" value="Genomic_DNA"/>
</dbReference>
<evidence type="ECO:0000256" key="1">
    <source>
        <dbReference type="ARBA" id="ARBA00043967"/>
    </source>
</evidence>
<accession>A0A1F4XIZ4</accession>
<sequence length="384" mass="43189">MIKEYLIDNLIKNKDFPDWMIEGRNAALNKLVSLRHNTKYGLGMYPFFSPPDLGHLEKDIDLPITISAPDNVHIVSLTEALCIPYYQNILKEYYHLPFVPEKLPSTAYFLKAFIPSGYIIHVPKGFHDDSPITIDIQANKNLQLGYLLILADEDCQVSFIEKNQNTNPSTYLAALATNIIAQDNAKVEYTRLHKSVAPHFVLQSTTIGNNAEVTFLDANQGSTLAQADIRTTLVGEKSRVKHMHMIRLEKEQKYDVFSAIHHQGSHSHSEMLSKTILNDSSHAIYRGLTNINQDAMDAVASQKEDTLLLGEKAKIDTVPMLEIQNDLVQAHHSTAITHINAEQLFYLQSRGLSTPESKEIIMQGFLAPVWERISCKAARAILLS</sequence>